<keyword evidence="2" id="KW-1185">Reference proteome</keyword>
<evidence type="ECO:0000313" key="2">
    <source>
        <dbReference type="Proteomes" id="UP001062846"/>
    </source>
</evidence>
<gene>
    <name evidence="1" type="ORF">RHMOL_Rhmol13G0244400</name>
</gene>
<accession>A0ACC0LBJ9</accession>
<name>A0ACC0LBJ9_RHOML</name>
<sequence length="214" mass="24797">MFDDFYHFSGLRPNLQESSIFFRGISEEVAMSLKDVLPIPMSSLPVEYLGIPLISTRLKAIDCEILQDKSLGCILSWSNKVLTHGGRVQLIFSMLYSVQVFWSQIFVLPQKVTKAIESKLMAFFWSGSELNHKCTKVKWANVCAPKEEGGLKFRRLKDFNAGTMCKHLWDLSKKTDSLWIKWVHTYIIKGQNMWHMVVPADCSWTIRKIFQLRE</sequence>
<comment type="caution">
    <text evidence="1">The sequence shown here is derived from an EMBL/GenBank/DDBJ whole genome shotgun (WGS) entry which is preliminary data.</text>
</comment>
<proteinExistence type="predicted"/>
<reference evidence="1" key="1">
    <citation type="submission" date="2022-02" db="EMBL/GenBank/DDBJ databases">
        <title>Plant Genome Project.</title>
        <authorList>
            <person name="Zhang R.-G."/>
        </authorList>
    </citation>
    <scope>NUCLEOTIDE SEQUENCE</scope>
    <source>
        <strain evidence="1">AT1</strain>
    </source>
</reference>
<evidence type="ECO:0000313" key="1">
    <source>
        <dbReference type="EMBL" id="KAI8525621.1"/>
    </source>
</evidence>
<dbReference type="Proteomes" id="UP001062846">
    <property type="component" value="Chromosome 13"/>
</dbReference>
<organism evidence="1 2">
    <name type="scientific">Rhododendron molle</name>
    <name type="common">Chinese azalea</name>
    <name type="synonym">Azalea mollis</name>
    <dbReference type="NCBI Taxonomy" id="49168"/>
    <lineage>
        <taxon>Eukaryota</taxon>
        <taxon>Viridiplantae</taxon>
        <taxon>Streptophyta</taxon>
        <taxon>Embryophyta</taxon>
        <taxon>Tracheophyta</taxon>
        <taxon>Spermatophyta</taxon>
        <taxon>Magnoliopsida</taxon>
        <taxon>eudicotyledons</taxon>
        <taxon>Gunneridae</taxon>
        <taxon>Pentapetalae</taxon>
        <taxon>asterids</taxon>
        <taxon>Ericales</taxon>
        <taxon>Ericaceae</taxon>
        <taxon>Ericoideae</taxon>
        <taxon>Rhodoreae</taxon>
        <taxon>Rhododendron</taxon>
    </lineage>
</organism>
<dbReference type="EMBL" id="CM046400">
    <property type="protein sequence ID" value="KAI8525621.1"/>
    <property type="molecule type" value="Genomic_DNA"/>
</dbReference>
<protein>
    <submittedName>
        <fullName evidence="1">Uncharacterized protein</fullName>
    </submittedName>
</protein>